<dbReference type="SUPFAM" id="SSF141099">
    <property type="entry name" value="Atu1913-like"/>
    <property type="match status" value="1"/>
</dbReference>
<name>A0A5Q2VEI4_SERPR</name>
<evidence type="ECO:0000313" key="3">
    <source>
        <dbReference type="Proteomes" id="UP000381260"/>
    </source>
</evidence>
<evidence type="ECO:0000313" key="2">
    <source>
        <dbReference type="EMBL" id="QGH61981.1"/>
    </source>
</evidence>
<feature type="domain" description="DUF1883" evidence="1">
    <location>
        <begin position="7"/>
        <end position="74"/>
    </location>
</feature>
<dbReference type="RefSeq" id="WP_153859013.1">
    <property type="nucleotide sequence ID" value="NZ_CP045913.1"/>
</dbReference>
<dbReference type="InterPro" id="IPR015073">
    <property type="entry name" value="DUF1883"/>
</dbReference>
<proteinExistence type="predicted"/>
<sequence length="107" mass="12647">MLLTTVYRHYRSYMSMNCILRIQCSHPAIVMLMSDGDYERYLSKLGANFHGGYFHHFPVDLKAPWPDNWNIILEPTECRQDQLDYSILFIKKEANLMKKADKKIMVS</sequence>
<organism evidence="2 3">
    <name type="scientific">Serratia proteamaculans</name>
    <dbReference type="NCBI Taxonomy" id="28151"/>
    <lineage>
        <taxon>Bacteria</taxon>
        <taxon>Pseudomonadati</taxon>
        <taxon>Pseudomonadota</taxon>
        <taxon>Gammaproteobacteria</taxon>
        <taxon>Enterobacterales</taxon>
        <taxon>Yersiniaceae</taxon>
        <taxon>Serratia</taxon>
    </lineage>
</organism>
<dbReference type="EMBL" id="CP045913">
    <property type="protein sequence ID" value="QGH61981.1"/>
    <property type="molecule type" value="Genomic_DNA"/>
</dbReference>
<evidence type="ECO:0000259" key="1">
    <source>
        <dbReference type="Pfam" id="PF08980"/>
    </source>
</evidence>
<dbReference type="Pfam" id="PF08980">
    <property type="entry name" value="DUF1883"/>
    <property type="match status" value="1"/>
</dbReference>
<protein>
    <submittedName>
        <fullName evidence="2">DUF1883 domain-containing protein</fullName>
    </submittedName>
</protein>
<dbReference type="Gene3D" id="4.10.1210.10">
    <property type="entry name" value="Atu1913-like"/>
    <property type="match status" value="1"/>
</dbReference>
<accession>A0A5Q2VEI4</accession>
<dbReference type="InterPro" id="IPR036488">
    <property type="entry name" value="DUF1883-like_sf"/>
</dbReference>
<gene>
    <name evidence="2" type="ORF">GHV41_14615</name>
</gene>
<dbReference type="AlphaFoldDB" id="A0A5Q2VEI4"/>
<dbReference type="Proteomes" id="UP000381260">
    <property type="component" value="Chromosome"/>
</dbReference>
<reference evidence="2 3" key="1">
    <citation type="submission" date="2019-11" db="EMBL/GenBank/DDBJ databases">
        <title>The Phosphoenolpyruvate Phosphotransferase System Regulates Serratia proteamaculans 336X Biofilm Formation and Wheat Roots colonization.</title>
        <authorList>
            <person name="Liu F."/>
        </authorList>
    </citation>
    <scope>NUCLEOTIDE SEQUENCE [LARGE SCALE GENOMIC DNA]</scope>
    <source>
        <strain evidence="2 3">336X</strain>
    </source>
</reference>